<dbReference type="CDD" id="cd07387">
    <property type="entry name" value="MPP_PolD2_C"/>
    <property type="match status" value="1"/>
</dbReference>
<sequence length="495" mass="54396">MARSNGVSDEALLSQPSDHEPATLNRAPSSYNPLSNFALPKGENRHYQQQFADMYFARLAQLKPAVETIAAESFEGFEIAGETARRVERVLDVRQGELCWVVGTIYMELPLKPNILDDIGKEHWIAAPPPRVKFLTPGGGDQTMLEDESGRLRLVGAALEDFVLVTGAIISVLGTENSDGDFEVLDVRVPDLPRQPQRWEREDGEAAVKKEAVAKREKAGKVALVSGLGITGDEGDTLNLELLMEYLLGEAATEQDQQETATVSRLIIAGNSVNAAPVPSREELASKKSSKKYGYDSSAYNPAPTNRLDAWLAGLLPSIPVTLLPGSADPTSIALPQPPVHQAMFPHARAYMELPTSGLVGSFDSATNPYEFDLDGWRFVGTGGQTVDDVFRYVPGDDRLEMMEAMLRWRLWAPTAPDTLWCYPFQDGDAFVMKECPHVWFVGNQPKFETMLVEGPLGQKVRVISVPEFHETGEVVVLDLETLEPELVKVGIFEG</sequence>
<dbReference type="Gene3D" id="3.60.21.50">
    <property type="match status" value="1"/>
</dbReference>
<feature type="region of interest" description="Disordered" evidence="10">
    <location>
        <begin position="1"/>
        <end position="29"/>
    </location>
</feature>
<dbReference type="GO" id="GO:0006273">
    <property type="term" value="P:lagging strand elongation"/>
    <property type="evidence" value="ECO:0007669"/>
    <property type="project" value="UniProtKB-ARBA"/>
</dbReference>
<keyword evidence="5" id="KW-0548">Nucleotidyltransferase</keyword>
<dbReference type="Pfam" id="PF18018">
    <property type="entry name" value="DNA_pol_D_N"/>
    <property type="match status" value="1"/>
</dbReference>
<evidence type="ECO:0000259" key="11">
    <source>
        <dbReference type="Pfam" id="PF04042"/>
    </source>
</evidence>
<dbReference type="AlphaFoldDB" id="A0AB34KY06"/>
<gene>
    <name evidence="13" type="ORF">WHR41_03086</name>
</gene>
<evidence type="ECO:0000256" key="3">
    <source>
        <dbReference type="ARBA" id="ARBA00012417"/>
    </source>
</evidence>
<evidence type="ECO:0000256" key="2">
    <source>
        <dbReference type="ARBA" id="ARBA00006035"/>
    </source>
</evidence>
<dbReference type="GO" id="GO:0006281">
    <property type="term" value="P:DNA repair"/>
    <property type="evidence" value="ECO:0007669"/>
    <property type="project" value="UniProtKB-ARBA"/>
</dbReference>
<dbReference type="FunFam" id="2.40.50.430:FF:000002">
    <property type="entry name" value="DNA polymerase delta subunit"/>
    <property type="match status" value="1"/>
</dbReference>
<dbReference type="RefSeq" id="XP_069231531.1">
    <property type="nucleotide sequence ID" value="XM_069371692.1"/>
</dbReference>
<keyword evidence="14" id="KW-1185">Reference proteome</keyword>
<evidence type="ECO:0000256" key="5">
    <source>
        <dbReference type="ARBA" id="ARBA00022695"/>
    </source>
</evidence>
<dbReference type="Proteomes" id="UP000803884">
    <property type="component" value="Unassembled WGS sequence"/>
</dbReference>
<keyword evidence="7" id="KW-0239">DNA-directed DNA polymerase</keyword>
<dbReference type="EMBL" id="JAAQHG020000007">
    <property type="protein sequence ID" value="KAL1588426.1"/>
    <property type="molecule type" value="Genomic_DNA"/>
</dbReference>
<evidence type="ECO:0000256" key="9">
    <source>
        <dbReference type="ARBA" id="ARBA00049244"/>
    </source>
</evidence>
<keyword evidence="8" id="KW-0539">Nucleus</keyword>
<dbReference type="EC" id="2.7.7.7" evidence="3"/>
<evidence type="ECO:0000256" key="6">
    <source>
        <dbReference type="ARBA" id="ARBA00022705"/>
    </source>
</evidence>
<feature type="domain" description="DNA polymerase alpha/delta/epsilon subunit B" evidence="11">
    <location>
        <begin position="222"/>
        <end position="449"/>
    </location>
</feature>
<evidence type="ECO:0000259" key="12">
    <source>
        <dbReference type="Pfam" id="PF18018"/>
    </source>
</evidence>
<dbReference type="Pfam" id="PF04042">
    <property type="entry name" value="DNA_pol_E_B"/>
    <property type="match status" value="1"/>
</dbReference>
<name>A0AB34KY06_9PEZI</name>
<dbReference type="Gene3D" id="2.40.50.430">
    <property type="match status" value="1"/>
</dbReference>
<accession>A0AB34KY06</accession>
<evidence type="ECO:0000313" key="14">
    <source>
        <dbReference type="Proteomes" id="UP000803884"/>
    </source>
</evidence>
<protein>
    <recommendedName>
        <fullName evidence="3">DNA-directed DNA polymerase</fullName>
        <ecNumber evidence="3">2.7.7.7</ecNumber>
    </recommendedName>
</protein>
<dbReference type="InterPro" id="IPR041863">
    <property type="entry name" value="PolD2_C"/>
</dbReference>
<evidence type="ECO:0000256" key="7">
    <source>
        <dbReference type="ARBA" id="ARBA00022932"/>
    </source>
</evidence>
<dbReference type="GO" id="GO:0003887">
    <property type="term" value="F:DNA-directed DNA polymerase activity"/>
    <property type="evidence" value="ECO:0007669"/>
    <property type="project" value="UniProtKB-KW"/>
</dbReference>
<dbReference type="GO" id="GO:0043625">
    <property type="term" value="C:delta DNA polymerase complex"/>
    <property type="evidence" value="ECO:0007669"/>
    <property type="project" value="TreeGrafter"/>
</dbReference>
<dbReference type="InterPro" id="IPR007185">
    <property type="entry name" value="DNA_pol_a/d/e_bsu"/>
</dbReference>
<evidence type="ECO:0000313" key="13">
    <source>
        <dbReference type="EMBL" id="KAL1588426.1"/>
    </source>
</evidence>
<keyword evidence="6" id="KW-0235">DNA replication</keyword>
<comment type="subcellular location">
    <subcellularLocation>
        <location evidence="1">Nucleus</location>
    </subcellularLocation>
</comment>
<dbReference type="InterPro" id="IPR040663">
    <property type="entry name" value="DNA_pol_D_N"/>
</dbReference>
<dbReference type="PANTHER" id="PTHR10416">
    <property type="entry name" value="DNA POLYMERASE DELTA SUBUNIT 2"/>
    <property type="match status" value="1"/>
</dbReference>
<evidence type="ECO:0000256" key="10">
    <source>
        <dbReference type="SAM" id="MobiDB-lite"/>
    </source>
</evidence>
<evidence type="ECO:0000256" key="4">
    <source>
        <dbReference type="ARBA" id="ARBA00022679"/>
    </source>
</evidence>
<proteinExistence type="inferred from homology"/>
<dbReference type="GeneID" id="96004530"/>
<organism evidence="13 14">
    <name type="scientific">Cladosporium halotolerans</name>
    <dbReference type="NCBI Taxonomy" id="1052096"/>
    <lineage>
        <taxon>Eukaryota</taxon>
        <taxon>Fungi</taxon>
        <taxon>Dikarya</taxon>
        <taxon>Ascomycota</taxon>
        <taxon>Pezizomycotina</taxon>
        <taxon>Dothideomycetes</taxon>
        <taxon>Dothideomycetidae</taxon>
        <taxon>Cladosporiales</taxon>
        <taxon>Cladosporiaceae</taxon>
        <taxon>Cladosporium</taxon>
    </lineage>
</organism>
<comment type="catalytic activity">
    <reaction evidence="9">
        <text>DNA(n) + a 2'-deoxyribonucleoside 5'-triphosphate = DNA(n+1) + diphosphate</text>
        <dbReference type="Rhea" id="RHEA:22508"/>
        <dbReference type="Rhea" id="RHEA-COMP:17339"/>
        <dbReference type="Rhea" id="RHEA-COMP:17340"/>
        <dbReference type="ChEBI" id="CHEBI:33019"/>
        <dbReference type="ChEBI" id="CHEBI:61560"/>
        <dbReference type="ChEBI" id="CHEBI:173112"/>
        <dbReference type="EC" id="2.7.7.7"/>
    </reaction>
</comment>
<keyword evidence="4" id="KW-0808">Transferase</keyword>
<dbReference type="PANTHER" id="PTHR10416:SF0">
    <property type="entry name" value="DNA POLYMERASE DELTA SUBUNIT 2"/>
    <property type="match status" value="1"/>
</dbReference>
<reference evidence="13 14" key="1">
    <citation type="journal article" date="2020" name="Microbiol. Resour. Announc.">
        <title>Draft Genome Sequence of a Cladosporium Species Isolated from the Mesophotic Ascidian Didemnum maculosum.</title>
        <authorList>
            <person name="Gioti A."/>
            <person name="Siaperas R."/>
            <person name="Nikolaivits E."/>
            <person name="Le Goff G."/>
            <person name="Ouazzani J."/>
            <person name="Kotoulas G."/>
            <person name="Topakas E."/>
        </authorList>
    </citation>
    <scope>NUCLEOTIDE SEQUENCE [LARGE SCALE GENOMIC DNA]</scope>
    <source>
        <strain evidence="13 14">TM138-S3</strain>
    </source>
</reference>
<feature type="domain" description="DNA polymerase delta subunit OB-fold" evidence="12">
    <location>
        <begin position="50"/>
        <end position="187"/>
    </location>
</feature>
<dbReference type="GO" id="GO:0003677">
    <property type="term" value="F:DNA binding"/>
    <property type="evidence" value="ECO:0007669"/>
    <property type="project" value="InterPro"/>
</dbReference>
<feature type="region of interest" description="Disordered" evidence="10">
    <location>
        <begin position="278"/>
        <end position="299"/>
    </location>
</feature>
<evidence type="ECO:0000256" key="1">
    <source>
        <dbReference type="ARBA" id="ARBA00004123"/>
    </source>
</evidence>
<evidence type="ECO:0000256" key="8">
    <source>
        <dbReference type="ARBA" id="ARBA00023242"/>
    </source>
</evidence>
<comment type="similarity">
    <text evidence="2">Belongs to the DNA polymerase delta/II small subunit family.</text>
</comment>
<dbReference type="InterPro" id="IPR024826">
    <property type="entry name" value="DNA_pol_delta/II_ssu"/>
</dbReference>
<comment type="caution">
    <text evidence="13">The sequence shown here is derived from an EMBL/GenBank/DDBJ whole genome shotgun (WGS) entry which is preliminary data.</text>
</comment>